<dbReference type="KEGG" id="rli:RLO149_c001230"/>
<dbReference type="Proteomes" id="UP000001353">
    <property type="component" value="Chromosome"/>
</dbReference>
<proteinExistence type="inferred from homology"/>
<dbReference type="InterPro" id="IPR023408">
    <property type="entry name" value="MscS_beta-dom_sf"/>
</dbReference>
<evidence type="ECO:0000256" key="4">
    <source>
        <dbReference type="ARBA" id="ARBA00022692"/>
    </source>
</evidence>
<dbReference type="EMBL" id="CP002623">
    <property type="protein sequence ID" value="AEI92155.1"/>
    <property type="molecule type" value="Genomic_DNA"/>
</dbReference>
<evidence type="ECO:0000256" key="1">
    <source>
        <dbReference type="ARBA" id="ARBA00004651"/>
    </source>
</evidence>
<dbReference type="PROSITE" id="PS50914">
    <property type="entry name" value="BON"/>
    <property type="match status" value="1"/>
</dbReference>
<keyword evidence="7" id="KW-0997">Cell inner membrane</keyword>
<evidence type="ECO:0000256" key="2">
    <source>
        <dbReference type="ARBA" id="ARBA00008017"/>
    </source>
</evidence>
<comment type="caution">
    <text evidence="7">Lacks conserved residue(s) required for the propagation of feature annotation.</text>
</comment>
<dbReference type="SUPFAM" id="SSF50182">
    <property type="entry name" value="Sm-like ribonucleoproteins"/>
    <property type="match status" value="1"/>
</dbReference>
<keyword evidence="3" id="KW-1003">Cell membrane</keyword>
<dbReference type="HOGENOM" id="CLU_037945_7_0_5"/>
<gene>
    <name evidence="10" type="ordered locus">RLO149_c001230</name>
</gene>
<dbReference type="InterPro" id="IPR045275">
    <property type="entry name" value="MscS_archaea/bacteria_type"/>
</dbReference>
<feature type="transmembrane region" description="Helical" evidence="7">
    <location>
        <begin position="157"/>
        <end position="177"/>
    </location>
</feature>
<dbReference type="Pfam" id="PF21082">
    <property type="entry name" value="MS_channel_3rd"/>
    <property type="match status" value="1"/>
</dbReference>
<accession>F7ZES4</accession>
<comment type="function">
    <text evidence="7">Mechanosensitive channel that participates in the regulation of osmotic pressure changes within the cell, opening in response to stretch forces in the membrane lipid bilayer, without the need for other proteins. Contributes to normal resistance to hypoosmotic shock. Forms an ion channel of 1.0 nanosiemens conductance with a slight preference for anions.</text>
</comment>
<dbReference type="SUPFAM" id="SSF82689">
    <property type="entry name" value="Mechanosensitive channel protein MscS (YggB), C-terminal domain"/>
    <property type="match status" value="1"/>
</dbReference>
<reference evidence="10 11" key="1">
    <citation type="journal article" date="2011" name="BMC Genomics">
        <title>Comparative genome analysis and genome-guided physiological analysis of Roseobacter litoralis.</title>
        <authorList>
            <person name="Kalhoefer D."/>
            <person name="Thole S."/>
            <person name="Voget S."/>
            <person name="Lehmann R."/>
            <person name="Liesegang H."/>
            <person name="Wollher A."/>
            <person name="Daniel R."/>
            <person name="Simon M."/>
            <person name="Brinkhoff T."/>
        </authorList>
    </citation>
    <scope>NUCLEOTIDE SEQUENCE [LARGE SCALE GENOMIC DNA]</scope>
    <source>
        <strain evidence="11">ATCC 49566 / DSM 6996 / JCM 21268 / NBRC 15278 / OCh 149</strain>
    </source>
</reference>
<dbReference type="SUPFAM" id="SSF82861">
    <property type="entry name" value="Mechanosensitive channel protein MscS (YggB), transmembrane region"/>
    <property type="match status" value="1"/>
</dbReference>
<organism evidence="10 11">
    <name type="scientific">Roseobacter litoralis (strain ATCC 49566 / DSM 6996 / JCM 21268 / NBRC 15278 / OCh 149)</name>
    <dbReference type="NCBI Taxonomy" id="391595"/>
    <lineage>
        <taxon>Bacteria</taxon>
        <taxon>Pseudomonadati</taxon>
        <taxon>Pseudomonadota</taxon>
        <taxon>Alphaproteobacteria</taxon>
        <taxon>Rhodobacterales</taxon>
        <taxon>Roseobacteraceae</taxon>
        <taxon>Roseobacter</taxon>
    </lineage>
</organism>
<keyword evidence="6 7" id="KW-0472">Membrane</keyword>
<dbReference type="Gene3D" id="2.30.30.60">
    <property type="match status" value="1"/>
</dbReference>
<feature type="transmembrane region" description="Helical" evidence="7">
    <location>
        <begin position="116"/>
        <end position="137"/>
    </location>
</feature>
<dbReference type="InterPro" id="IPR011014">
    <property type="entry name" value="MscS_channel_TM-2"/>
</dbReference>
<dbReference type="InterPro" id="IPR010920">
    <property type="entry name" value="LSM_dom_sf"/>
</dbReference>
<keyword evidence="11" id="KW-1185">Reference proteome</keyword>
<dbReference type="InterPro" id="IPR007055">
    <property type="entry name" value="BON_dom"/>
</dbReference>
<dbReference type="InterPro" id="IPR049278">
    <property type="entry name" value="MS_channel_C"/>
</dbReference>
<feature type="compositionally biased region" description="Acidic residues" evidence="8">
    <location>
        <begin position="404"/>
        <end position="419"/>
    </location>
</feature>
<dbReference type="Gene3D" id="3.30.1340.30">
    <property type="match status" value="1"/>
</dbReference>
<dbReference type="Pfam" id="PF00924">
    <property type="entry name" value="MS_channel_2nd"/>
    <property type="match status" value="1"/>
</dbReference>
<dbReference type="PANTHER" id="PTHR30221:SF1">
    <property type="entry name" value="SMALL-CONDUCTANCE MECHANOSENSITIVE CHANNEL"/>
    <property type="match status" value="1"/>
</dbReference>
<dbReference type="InterPro" id="IPR006685">
    <property type="entry name" value="MscS_channel_2nd"/>
</dbReference>
<dbReference type="PANTHER" id="PTHR30221">
    <property type="entry name" value="SMALL-CONDUCTANCE MECHANOSENSITIVE CHANNEL"/>
    <property type="match status" value="1"/>
</dbReference>
<evidence type="ECO:0000259" key="9">
    <source>
        <dbReference type="PROSITE" id="PS50914"/>
    </source>
</evidence>
<dbReference type="Gene3D" id="1.10.287.1260">
    <property type="match status" value="1"/>
</dbReference>
<evidence type="ECO:0000256" key="3">
    <source>
        <dbReference type="ARBA" id="ARBA00022475"/>
    </source>
</evidence>
<comment type="similarity">
    <text evidence="2 7">Belongs to the MscS (TC 1.A.23) family.</text>
</comment>
<evidence type="ECO:0000256" key="5">
    <source>
        <dbReference type="ARBA" id="ARBA00022989"/>
    </source>
</evidence>
<dbReference type="GO" id="GO:0005886">
    <property type="term" value="C:plasma membrane"/>
    <property type="evidence" value="ECO:0007669"/>
    <property type="project" value="UniProtKB-SubCell"/>
</dbReference>
<keyword evidence="5 7" id="KW-1133">Transmembrane helix</keyword>
<evidence type="ECO:0000256" key="7">
    <source>
        <dbReference type="RuleBase" id="RU369025"/>
    </source>
</evidence>
<protein>
    <recommendedName>
        <fullName evidence="7">Small-conductance mechanosensitive channel</fullName>
    </recommendedName>
</protein>
<name>F7ZES4_ROSLO</name>
<keyword evidence="7" id="KW-0406">Ion transport</keyword>
<comment type="subcellular location">
    <subcellularLocation>
        <location evidence="7">Cell inner membrane</location>
        <topology evidence="7">Multi-pass membrane protein</topology>
    </subcellularLocation>
    <subcellularLocation>
        <location evidence="1">Cell membrane</location>
        <topology evidence="1">Multi-pass membrane protein</topology>
    </subcellularLocation>
</comment>
<dbReference type="RefSeq" id="WP_013960099.1">
    <property type="nucleotide sequence ID" value="NC_015730.1"/>
</dbReference>
<keyword evidence="7" id="KW-0813">Transport</keyword>
<sequence>MAQTTEPSAEDTPVAPEQQVEIEPVAPDTAIKRRIESILTATGWYTNLSAAVDEGVVFLDGSAGSGAHRTWARDLAQKTSGVVAVVNRITVDDGPVWSLTPALTELERLAEKSVTVLPLLLLAVLVLPLAWYVASFVSKLARWLLQDRIQSPFLRQVVSRAIAFPVFLLGLYIVLQVAGLTQLALSLVGGAGVIGIVIGFAFRDIAENFLSSLILSVRRPFQRGDFISVAGLSGTVKSMTTRSTLLTSVEGNEIHIPNSTVFKNVIENFTSSPNRRGEFVVGIGYDAGIADAQSIILDALNAHDAVLAEPEPMVLVDVLGASTVNIRTYYWFNGHMISPIKLKSALLRAVKSALTVEGISMPDEAREVIFPQGVRVLEGRSEDALPQTTAQPDRPVAEPTSSEGEGDLLSDELPVDTDAQEAAPADLLDNR</sequence>
<feature type="transmembrane region" description="Helical" evidence="7">
    <location>
        <begin position="183"/>
        <end position="202"/>
    </location>
</feature>
<dbReference type="InterPro" id="IPR011066">
    <property type="entry name" value="MscS_channel_C_sf"/>
</dbReference>
<dbReference type="AlphaFoldDB" id="F7ZES4"/>
<evidence type="ECO:0000256" key="8">
    <source>
        <dbReference type="SAM" id="MobiDB-lite"/>
    </source>
</evidence>
<evidence type="ECO:0000313" key="10">
    <source>
        <dbReference type="EMBL" id="AEI92155.1"/>
    </source>
</evidence>
<evidence type="ECO:0000313" key="11">
    <source>
        <dbReference type="Proteomes" id="UP000001353"/>
    </source>
</evidence>
<dbReference type="Pfam" id="PF04972">
    <property type="entry name" value="BON"/>
    <property type="match status" value="1"/>
</dbReference>
<dbReference type="Gene3D" id="3.30.70.100">
    <property type="match status" value="1"/>
</dbReference>
<dbReference type="GO" id="GO:0008381">
    <property type="term" value="F:mechanosensitive monoatomic ion channel activity"/>
    <property type="evidence" value="ECO:0007669"/>
    <property type="project" value="InterPro"/>
</dbReference>
<feature type="region of interest" description="Disordered" evidence="8">
    <location>
        <begin position="380"/>
        <end position="431"/>
    </location>
</feature>
<keyword evidence="4 7" id="KW-0812">Transmembrane</keyword>
<feature type="domain" description="BON" evidence="9">
    <location>
        <begin position="27"/>
        <end position="93"/>
    </location>
</feature>
<dbReference type="eggNOG" id="COG0668">
    <property type="taxonomic scope" value="Bacteria"/>
</dbReference>
<keyword evidence="7" id="KW-0407">Ion channel</keyword>
<comment type="subunit">
    <text evidence="7">Homoheptamer.</text>
</comment>
<evidence type="ECO:0000256" key="6">
    <source>
        <dbReference type="ARBA" id="ARBA00023136"/>
    </source>
</evidence>